<reference evidence="3" key="1">
    <citation type="journal article" date="2019" name="Int. J. Syst. Evol. Microbiol.">
        <title>The Global Catalogue of Microorganisms (GCM) 10K type strain sequencing project: providing services to taxonomists for standard genome sequencing and annotation.</title>
        <authorList>
            <consortium name="The Broad Institute Genomics Platform"/>
            <consortium name="The Broad Institute Genome Sequencing Center for Infectious Disease"/>
            <person name="Wu L."/>
            <person name="Ma J."/>
        </authorList>
    </citation>
    <scope>NUCLEOTIDE SEQUENCE [LARGE SCALE GENOMIC DNA]</scope>
    <source>
        <strain evidence="3">KCTC 23916</strain>
    </source>
</reference>
<dbReference type="Pfam" id="PF13490">
    <property type="entry name" value="zf-HC2"/>
    <property type="match status" value="1"/>
</dbReference>
<dbReference type="InterPro" id="IPR027383">
    <property type="entry name" value="Znf_put"/>
</dbReference>
<keyword evidence="3" id="KW-1185">Reference proteome</keyword>
<gene>
    <name evidence="2" type="ORF">GCM10011282_17000</name>
</gene>
<comment type="caution">
    <text evidence="2">The sequence shown here is derived from an EMBL/GenBank/DDBJ whole genome shotgun (WGS) entry which is preliminary data.</text>
</comment>
<accession>A0ABQ2XE21</accession>
<sequence length="69" mass="7924">MLFLYTCKQAHQKLSENLDRELSLTERAQLKLHLSMCASCSNFKTQMQTIRMAMKQMAAGKSSDQDPQQ</sequence>
<evidence type="ECO:0000259" key="1">
    <source>
        <dbReference type="Pfam" id="PF13490"/>
    </source>
</evidence>
<dbReference type="RefSeq" id="WP_189345680.1">
    <property type="nucleotide sequence ID" value="NZ_BMYT01000002.1"/>
</dbReference>
<dbReference type="Proteomes" id="UP000620127">
    <property type="component" value="Unassembled WGS sequence"/>
</dbReference>
<name>A0ABQ2XE21_9BURK</name>
<dbReference type="EMBL" id="BMYT01000002">
    <property type="protein sequence ID" value="GGX11227.1"/>
    <property type="molecule type" value="Genomic_DNA"/>
</dbReference>
<evidence type="ECO:0000313" key="3">
    <source>
        <dbReference type="Proteomes" id="UP000620127"/>
    </source>
</evidence>
<protein>
    <recommendedName>
        <fullName evidence="1">Putative zinc-finger domain-containing protein</fullName>
    </recommendedName>
</protein>
<organism evidence="2 3">
    <name type="scientific">Undibacterium macrobrachii</name>
    <dbReference type="NCBI Taxonomy" id="1119058"/>
    <lineage>
        <taxon>Bacteria</taxon>
        <taxon>Pseudomonadati</taxon>
        <taxon>Pseudomonadota</taxon>
        <taxon>Betaproteobacteria</taxon>
        <taxon>Burkholderiales</taxon>
        <taxon>Oxalobacteraceae</taxon>
        <taxon>Undibacterium</taxon>
    </lineage>
</organism>
<evidence type="ECO:0000313" key="2">
    <source>
        <dbReference type="EMBL" id="GGX11227.1"/>
    </source>
</evidence>
<feature type="domain" description="Putative zinc-finger" evidence="1">
    <location>
        <begin position="7"/>
        <end position="40"/>
    </location>
</feature>
<proteinExistence type="predicted"/>